<proteinExistence type="predicted"/>
<name>A0A7X5ZI32_9GAMM</name>
<evidence type="ECO:0000313" key="2">
    <source>
        <dbReference type="Proteomes" id="UP000490980"/>
    </source>
</evidence>
<comment type="caution">
    <text evidence="1">The sequence shown here is derived from an EMBL/GenBank/DDBJ whole genome shotgun (WGS) entry which is preliminary data.</text>
</comment>
<dbReference type="EMBL" id="JAARLZ010000004">
    <property type="protein sequence ID" value="NII06427.1"/>
    <property type="molecule type" value="Genomic_DNA"/>
</dbReference>
<dbReference type="AlphaFoldDB" id="A0A7X5ZI32"/>
<sequence>MTISSDVSHASFRERVHALVGHTTWRESSGGGPRYRNGIPGDHMIAAALSFGRAHAEDIGPDIAFDIATGRAGHYGRVCAALGKALGRDRSVLVRRNRACLGHVSMAAYHVVMGTPCPAMPAGMAEADWRNLVAAGACVLERMAEDALALAARKARFAA</sequence>
<evidence type="ECO:0000313" key="1">
    <source>
        <dbReference type="EMBL" id="NII06427.1"/>
    </source>
</evidence>
<keyword evidence="2" id="KW-1185">Reference proteome</keyword>
<gene>
    <name evidence="1" type="ORF">HBF25_08520</name>
</gene>
<reference evidence="1 2" key="1">
    <citation type="submission" date="2020-03" db="EMBL/GenBank/DDBJ databases">
        <authorList>
            <person name="Lai Q."/>
        </authorList>
    </citation>
    <scope>NUCLEOTIDE SEQUENCE [LARGE SCALE GENOMIC DNA]</scope>
    <source>
        <strain evidence="1 2">CCUG 25036</strain>
    </source>
</reference>
<dbReference type="RefSeq" id="WP_166947444.1">
    <property type="nucleotide sequence ID" value="NZ_JAARLZ010000004.1"/>
</dbReference>
<accession>A0A7X5ZI32</accession>
<dbReference type="Proteomes" id="UP000490980">
    <property type="component" value="Unassembled WGS sequence"/>
</dbReference>
<organism evidence="1 2">
    <name type="scientific">Luteibacter anthropi</name>
    <dbReference type="NCBI Taxonomy" id="564369"/>
    <lineage>
        <taxon>Bacteria</taxon>
        <taxon>Pseudomonadati</taxon>
        <taxon>Pseudomonadota</taxon>
        <taxon>Gammaproteobacteria</taxon>
        <taxon>Lysobacterales</taxon>
        <taxon>Rhodanobacteraceae</taxon>
        <taxon>Luteibacter</taxon>
    </lineage>
</organism>
<protein>
    <submittedName>
        <fullName evidence="1">Uncharacterized protein</fullName>
    </submittedName>
</protein>